<sequence length="198" mass="21775">MSETYHQLPSGRLESGATFHKPIQNLPERVTLNSPALDVMTDFKIVTAYTIFPLESIEEAQHKMIHRGVRLLLVVDAKNTILGLVTSTDLMGEKPMQVIQNTGCTHAEILVQDIMTPGDRLEVICMNDVEHARAGNVLATLKASGRQHALVVDRPAPGLPQKVRGILSLSRLTRQLGVTVQTAEIARTFAEIETQLAH</sequence>
<organism evidence="3 4">
    <name type="scientific">Sulfuriferula multivorans</name>
    <dbReference type="NCBI Taxonomy" id="1559896"/>
    <lineage>
        <taxon>Bacteria</taxon>
        <taxon>Pseudomonadati</taxon>
        <taxon>Pseudomonadota</taxon>
        <taxon>Betaproteobacteria</taxon>
        <taxon>Nitrosomonadales</taxon>
        <taxon>Sulfuricellaceae</taxon>
        <taxon>Sulfuriferula</taxon>
    </lineage>
</organism>
<dbReference type="PROSITE" id="PS51371">
    <property type="entry name" value="CBS"/>
    <property type="match status" value="1"/>
</dbReference>
<reference evidence="3 4" key="1">
    <citation type="journal article" date="2019" name="Front. Microbiol.">
        <title>Genomes of Neutrophilic Sulfur-Oxidizing Chemolithoautotrophs Representing 9 Proteobacterial Species From 8 Genera.</title>
        <authorList>
            <person name="Watanabe T."/>
            <person name="Kojima H."/>
            <person name="Umezawa K."/>
            <person name="Hori C."/>
            <person name="Takasuka T.E."/>
            <person name="Kato Y."/>
            <person name="Fukui M."/>
        </authorList>
    </citation>
    <scope>NUCLEOTIDE SEQUENCE [LARGE SCALE GENOMIC DNA]</scope>
    <source>
        <strain evidence="3 4">TTN</strain>
    </source>
</reference>
<gene>
    <name evidence="3" type="ORF">SFMTTN_1819</name>
</gene>
<dbReference type="Pfam" id="PF00571">
    <property type="entry name" value="CBS"/>
    <property type="match status" value="1"/>
</dbReference>
<dbReference type="CDD" id="cd04640">
    <property type="entry name" value="CBS_pair_proteobact"/>
    <property type="match status" value="1"/>
</dbReference>
<feature type="domain" description="CBS" evidence="2">
    <location>
        <begin position="40"/>
        <end position="101"/>
    </location>
</feature>
<dbReference type="InterPro" id="IPR046342">
    <property type="entry name" value="CBS_dom_sf"/>
</dbReference>
<dbReference type="InterPro" id="IPR000644">
    <property type="entry name" value="CBS_dom"/>
</dbReference>
<comment type="caution">
    <text evidence="3">The sequence shown here is derived from an EMBL/GenBank/DDBJ whole genome shotgun (WGS) entry which is preliminary data.</text>
</comment>
<evidence type="ECO:0000259" key="2">
    <source>
        <dbReference type="PROSITE" id="PS51371"/>
    </source>
</evidence>
<name>A0A401JEF4_9PROT</name>
<keyword evidence="1" id="KW-0129">CBS domain</keyword>
<dbReference type="OrthoDB" id="5295117at2"/>
<proteinExistence type="predicted"/>
<dbReference type="EMBL" id="BGOW01000015">
    <property type="protein sequence ID" value="GBL46007.1"/>
    <property type="molecule type" value="Genomic_DNA"/>
</dbReference>
<accession>A0A401JEF4</accession>
<evidence type="ECO:0000256" key="1">
    <source>
        <dbReference type="PROSITE-ProRule" id="PRU00703"/>
    </source>
</evidence>
<keyword evidence="4" id="KW-1185">Reference proteome</keyword>
<evidence type="ECO:0000313" key="4">
    <source>
        <dbReference type="Proteomes" id="UP000286806"/>
    </source>
</evidence>
<dbReference type="AlphaFoldDB" id="A0A401JEF4"/>
<dbReference type="SUPFAM" id="SSF54631">
    <property type="entry name" value="CBS-domain pair"/>
    <property type="match status" value="1"/>
</dbReference>
<dbReference type="RefSeq" id="WP_124704804.1">
    <property type="nucleotide sequence ID" value="NZ_BGOW01000015.1"/>
</dbReference>
<protein>
    <recommendedName>
        <fullName evidence="2">CBS domain-containing protein</fullName>
    </recommendedName>
</protein>
<evidence type="ECO:0000313" key="3">
    <source>
        <dbReference type="EMBL" id="GBL46007.1"/>
    </source>
</evidence>
<dbReference type="Proteomes" id="UP000286806">
    <property type="component" value="Unassembled WGS sequence"/>
</dbReference>
<dbReference type="Gene3D" id="3.10.580.10">
    <property type="entry name" value="CBS-domain"/>
    <property type="match status" value="1"/>
</dbReference>